<keyword evidence="1" id="KW-0732">Signal</keyword>
<dbReference type="InterPro" id="IPR029062">
    <property type="entry name" value="Class_I_gatase-like"/>
</dbReference>
<dbReference type="EMBL" id="CP036272">
    <property type="protein sequence ID" value="QDT62232.1"/>
    <property type="molecule type" value="Genomic_DNA"/>
</dbReference>
<dbReference type="RefSeq" id="WP_419187771.1">
    <property type="nucleotide sequence ID" value="NZ_CP036272.1"/>
</dbReference>
<name>A0A517T1J5_9BACT</name>
<dbReference type="Proteomes" id="UP000315003">
    <property type="component" value="Chromosome"/>
</dbReference>
<dbReference type="SUPFAM" id="SSF53187">
    <property type="entry name" value="Zn-dependent exopeptidases"/>
    <property type="match status" value="1"/>
</dbReference>
<dbReference type="SUPFAM" id="SSF52317">
    <property type="entry name" value="Class I glutamine amidotransferase-like"/>
    <property type="match status" value="1"/>
</dbReference>
<dbReference type="InterPro" id="IPR019197">
    <property type="entry name" value="Biotin-prot_ligase_N"/>
</dbReference>
<sequence length="771" mass="83200" precursor="true">MLIRMVLMIVCGGMVAQSAWAQRAAHPLVNVQRGDLPIILSAPHGGSQAIAGAAERTGQGVRQFRNRTDLNTGTLTQEIANALQRKTGKRPYLVVAKFHRKYADANRRPLDAYESSPAQQAYDAYHQALSDARRQVEYRWQQGILLDIHGQAANPQAIYRGTQNGATVSHLLKHHGRAALIGPGSLFGQLAKQDFPVVPNVDLADQDHPSYDGGYIVVTYGSDRGGTVDAIQLELGRDLRSADQLATTADRIANALVAFAENYLPGLDVDRSSLPLADPPKIATSRLSSQGAIVNFHFDDQRLQSWRLVDSADAELSVAPTGGKLTQSPALRLQTSDDQKASTLMASFPPTGLPRVGDRITLQFDAMHDALGFHDQAFQFGLFGRRASGQTPPKHLPVDRPARPFTGWFAEVDLGSRTTRSSAILRRAGAASQADPSLDSLWHGPLIARDDNDALPDPLMFTRQRKITFWFVIERGAANRLDLFVRNSVSGDSAGLLGTVDAPADLQVQSVGLRFAAPQATLIIDQVCVSQQKNETEPNASSVNVGVYVGKGVGGSFKDLLFELEKLPGLNVHRLAAEDVEADQLKQLDVLIHPGGSGSGQARALGPERREAVRRFVADGGGYIGICAGSYLASADYEWSLGIMDAKVVDRKHWNRGTGTVSIEATEQGASDLLLPDSELQIYHGQGPLLAPGNHDHIEDFQTLATYKTEVVKNGASPGVMIGTVAMAKGRFGQGAVICYSPHPELTVGLESLLERAIKMVARKTRGKGDQ</sequence>
<feature type="chain" id="PRO_5022028688" description="Biotin-protein ligase N-terminal domain-containing protein" evidence="1">
    <location>
        <begin position="22"/>
        <end position="771"/>
    </location>
</feature>
<feature type="signal peptide" evidence="1">
    <location>
        <begin position="1"/>
        <end position="21"/>
    </location>
</feature>
<proteinExistence type="predicted"/>
<protein>
    <recommendedName>
        <fullName evidence="2">Biotin-protein ligase N-terminal domain-containing protein</fullName>
    </recommendedName>
</protein>
<evidence type="ECO:0000259" key="2">
    <source>
        <dbReference type="Pfam" id="PF09825"/>
    </source>
</evidence>
<dbReference type="Pfam" id="PF09825">
    <property type="entry name" value="BPL_N"/>
    <property type="match status" value="1"/>
</dbReference>
<dbReference type="Gene3D" id="3.40.50.880">
    <property type="match status" value="1"/>
</dbReference>
<reference evidence="3 4" key="1">
    <citation type="submission" date="2019-02" db="EMBL/GenBank/DDBJ databases">
        <title>Deep-cultivation of Planctomycetes and their phenomic and genomic characterization uncovers novel biology.</title>
        <authorList>
            <person name="Wiegand S."/>
            <person name="Jogler M."/>
            <person name="Boedeker C."/>
            <person name="Pinto D."/>
            <person name="Vollmers J."/>
            <person name="Rivas-Marin E."/>
            <person name="Kohn T."/>
            <person name="Peeters S.H."/>
            <person name="Heuer A."/>
            <person name="Rast P."/>
            <person name="Oberbeckmann S."/>
            <person name="Bunk B."/>
            <person name="Jeske O."/>
            <person name="Meyerdierks A."/>
            <person name="Storesund J.E."/>
            <person name="Kallscheuer N."/>
            <person name="Luecker S."/>
            <person name="Lage O.M."/>
            <person name="Pohl T."/>
            <person name="Merkel B.J."/>
            <person name="Hornburger P."/>
            <person name="Mueller R.-W."/>
            <person name="Bruemmer F."/>
            <person name="Labrenz M."/>
            <person name="Spormann A.M."/>
            <person name="Op den Camp H."/>
            <person name="Overmann J."/>
            <person name="Amann R."/>
            <person name="Jetten M.S.M."/>
            <person name="Mascher T."/>
            <person name="Medema M.H."/>
            <person name="Devos D.P."/>
            <person name="Kaster A.-K."/>
            <person name="Ovreas L."/>
            <person name="Rohde M."/>
            <person name="Galperin M.Y."/>
            <person name="Jogler C."/>
        </authorList>
    </citation>
    <scope>NUCLEOTIDE SEQUENCE [LARGE SCALE GENOMIC DNA]</scope>
    <source>
        <strain evidence="3 4">SV_7m_r</strain>
    </source>
</reference>
<feature type="domain" description="Biotin-protein ligase N-terminal" evidence="2">
    <location>
        <begin position="544"/>
        <end position="748"/>
    </location>
</feature>
<keyword evidence="4" id="KW-1185">Reference proteome</keyword>
<accession>A0A517T1J5</accession>
<evidence type="ECO:0000313" key="3">
    <source>
        <dbReference type="EMBL" id="QDT62232.1"/>
    </source>
</evidence>
<evidence type="ECO:0000313" key="4">
    <source>
        <dbReference type="Proteomes" id="UP000315003"/>
    </source>
</evidence>
<dbReference type="AlphaFoldDB" id="A0A517T1J5"/>
<gene>
    <name evidence="3" type="ORF">SV7mr_47790</name>
</gene>
<evidence type="ECO:0000256" key="1">
    <source>
        <dbReference type="SAM" id="SignalP"/>
    </source>
</evidence>
<dbReference type="Gene3D" id="3.40.630.40">
    <property type="entry name" value="Zn-dependent exopeptidases"/>
    <property type="match status" value="1"/>
</dbReference>
<organism evidence="3 4">
    <name type="scientific">Stieleria bergensis</name>
    <dbReference type="NCBI Taxonomy" id="2528025"/>
    <lineage>
        <taxon>Bacteria</taxon>
        <taxon>Pseudomonadati</taxon>
        <taxon>Planctomycetota</taxon>
        <taxon>Planctomycetia</taxon>
        <taxon>Pirellulales</taxon>
        <taxon>Pirellulaceae</taxon>
        <taxon>Stieleria</taxon>
    </lineage>
</organism>